<feature type="compositionally biased region" description="Gly residues" evidence="1">
    <location>
        <begin position="784"/>
        <end position="809"/>
    </location>
</feature>
<feature type="compositionally biased region" description="Gly residues" evidence="1">
    <location>
        <begin position="124"/>
        <end position="135"/>
    </location>
</feature>
<comment type="caution">
    <text evidence="2">The sequence shown here is derived from an EMBL/GenBank/DDBJ whole genome shotgun (WGS) entry which is preliminary data.</text>
</comment>
<keyword evidence="3" id="KW-1185">Reference proteome</keyword>
<evidence type="ECO:0000313" key="3">
    <source>
        <dbReference type="Proteomes" id="UP001164286"/>
    </source>
</evidence>
<accession>A0AA38H6C7</accession>
<dbReference type="EMBL" id="JAKWFO010000006">
    <property type="protein sequence ID" value="KAI9634960.1"/>
    <property type="molecule type" value="Genomic_DNA"/>
</dbReference>
<feature type="compositionally biased region" description="Low complexity" evidence="1">
    <location>
        <begin position="838"/>
        <end position="856"/>
    </location>
</feature>
<feature type="region of interest" description="Disordered" evidence="1">
    <location>
        <begin position="433"/>
        <end position="508"/>
    </location>
</feature>
<name>A0AA38H6C7_9TREE</name>
<feature type="compositionally biased region" description="Low complexity" evidence="1">
    <location>
        <begin position="773"/>
        <end position="783"/>
    </location>
</feature>
<feature type="region of interest" description="Disordered" evidence="1">
    <location>
        <begin position="681"/>
        <end position="722"/>
    </location>
</feature>
<protein>
    <submittedName>
        <fullName evidence="2">Uncharacterized protein</fullName>
    </submittedName>
</protein>
<proteinExistence type="predicted"/>
<organism evidence="2 3">
    <name type="scientific">Dioszegia hungarica</name>
    <dbReference type="NCBI Taxonomy" id="4972"/>
    <lineage>
        <taxon>Eukaryota</taxon>
        <taxon>Fungi</taxon>
        <taxon>Dikarya</taxon>
        <taxon>Basidiomycota</taxon>
        <taxon>Agaricomycotina</taxon>
        <taxon>Tremellomycetes</taxon>
        <taxon>Tremellales</taxon>
        <taxon>Bulleribasidiaceae</taxon>
        <taxon>Dioszegia</taxon>
    </lineage>
</organism>
<feature type="region of interest" description="Disordered" evidence="1">
    <location>
        <begin position="122"/>
        <end position="143"/>
    </location>
</feature>
<feature type="compositionally biased region" description="Low complexity" evidence="1">
    <location>
        <begin position="681"/>
        <end position="692"/>
    </location>
</feature>
<feature type="compositionally biased region" description="Low complexity" evidence="1">
    <location>
        <begin position="865"/>
        <end position="878"/>
    </location>
</feature>
<feature type="compositionally biased region" description="Low complexity" evidence="1">
    <location>
        <begin position="447"/>
        <end position="456"/>
    </location>
</feature>
<evidence type="ECO:0000256" key="1">
    <source>
        <dbReference type="SAM" id="MobiDB-lite"/>
    </source>
</evidence>
<feature type="compositionally biased region" description="Low complexity" evidence="1">
    <location>
        <begin position="700"/>
        <end position="712"/>
    </location>
</feature>
<feature type="region of interest" description="Disordered" evidence="1">
    <location>
        <begin position="617"/>
        <end position="650"/>
    </location>
</feature>
<dbReference type="Proteomes" id="UP001164286">
    <property type="component" value="Unassembled WGS sequence"/>
</dbReference>
<sequence length="884" mass="92935">MADQAGPSSAPSSRPMHYATFIFDPSLTRSRYAQLIHPEGPVHGFIRRLVEKHQNDGQLRLEAIIPPRPSYSAGSSKRNSGRKGQTGFHEFRPFFSVLPGIKSQFNEAEIPGDGAKAVWPGFRGEAGPGKGGSGIGRKRKRARREEVGLLEGVITGLEGMDKAAQARHTAHPPPAFSSLCPAEARPLLTALYTPPPTPPYHSEASSVTPSRYIFLFANGQTAVQGTPSTQDVEGKDGEWKPVSSSCCREAEWDAMGWEEVGRRCGEMGAKVSLIILGSPEGDTEVPAAKRLKAFIQSASPGPTTPPWFTLPPGSFAHLAPLAAGSSTTLAAAPPPTRPSPNPNSTGFSPLVSLDTNSPSTAPPLPPAQAMAMRFLAQRANGANGGPGQLPGGLSNPAVSAALANFMTAARNGNVDPNDPQMAHFRQMILMQQQQQLQGQVKDGKGQDGQASAAVQGQGQGQGAATGSQIQQQAQTSTQTQSQGTETGTGASTGQGQSAGGQGGKGKVWSGEIVWPTQGATELRIVSSMQADINFLQTFVREHKVPVLQFDLDNTKPIEPMDTKRFETLITGLNSKGTVGIVNIGGDDRGLMLCTAPGQTGQIPRLLGVLCMSVPIPRSPNRQQAADQSQSQAQTQASSQASSTPLIPSVPPRSIQAEALAQAQSQVQAKAALNLPAPYIAQQQQQQQQQQQYQPPPPPQQQQQQPQQQQAQPSTNTTSAQPNSQFSLGQLKMLLDQAARVGIDLPPDLDPTRFTQDQLKGLVQSIRVKNMQRQQAQQQLQAQGQGQGQGQVQGQPGQGSGDGSMGGAGQAAGMDPRLLASSGGVDPRLMSGGGGSANGNGNQLGLQQMQMQVQAGMGQQGGDGEGYNQQGMGYMAGQQYQGGQG</sequence>
<feature type="compositionally biased region" description="Pro residues" evidence="1">
    <location>
        <begin position="332"/>
        <end position="341"/>
    </location>
</feature>
<evidence type="ECO:0000313" key="2">
    <source>
        <dbReference type="EMBL" id="KAI9634960.1"/>
    </source>
</evidence>
<feature type="region of interest" description="Disordered" evidence="1">
    <location>
        <begin position="773"/>
        <end position="884"/>
    </location>
</feature>
<feature type="compositionally biased region" description="Low complexity" evidence="1">
    <location>
        <begin position="464"/>
        <end position="489"/>
    </location>
</feature>
<feature type="compositionally biased region" description="Polar residues" evidence="1">
    <location>
        <begin position="713"/>
        <end position="722"/>
    </location>
</feature>
<dbReference type="AlphaFoldDB" id="A0AA38H6C7"/>
<feature type="compositionally biased region" description="Low complexity" evidence="1">
    <location>
        <begin position="622"/>
        <end position="642"/>
    </location>
</feature>
<gene>
    <name evidence="2" type="ORF">MKK02DRAFT_37835</name>
</gene>
<feature type="region of interest" description="Disordered" evidence="1">
    <location>
        <begin position="65"/>
        <end position="85"/>
    </location>
</feature>
<feature type="region of interest" description="Disordered" evidence="1">
    <location>
        <begin position="326"/>
        <end position="365"/>
    </location>
</feature>
<reference evidence="2" key="1">
    <citation type="journal article" date="2022" name="G3 (Bethesda)">
        <title>High quality genome of the basidiomycete yeast Dioszegia hungarica PDD-24b-2 isolated from cloud water.</title>
        <authorList>
            <person name="Jarrige D."/>
            <person name="Haridas S."/>
            <person name="Bleykasten-Grosshans C."/>
            <person name="Joly M."/>
            <person name="Nadalig T."/>
            <person name="Sancelme M."/>
            <person name="Vuilleumier S."/>
            <person name="Grigoriev I.V."/>
            <person name="Amato P."/>
            <person name="Bringel F."/>
        </authorList>
    </citation>
    <scope>NUCLEOTIDE SEQUENCE</scope>
    <source>
        <strain evidence="2">PDD-24b-2</strain>
    </source>
</reference>
<dbReference type="GeneID" id="77729008"/>
<dbReference type="RefSeq" id="XP_052944737.1">
    <property type="nucleotide sequence ID" value="XM_053089803.1"/>
</dbReference>
<feature type="compositionally biased region" description="Gly residues" evidence="1">
    <location>
        <begin position="490"/>
        <end position="505"/>
    </location>
</feature>